<evidence type="ECO:0000313" key="2">
    <source>
        <dbReference type="EMBL" id="MET1488280.1"/>
    </source>
</evidence>
<accession>A0ABV2CK54</accession>
<comment type="caution">
    <text evidence="2">The sequence shown here is derived from an EMBL/GenBank/DDBJ whole genome shotgun (WGS) entry which is preliminary data.</text>
</comment>
<feature type="transmembrane region" description="Helical" evidence="1">
    <location>
        <begin position="16"/>
        <end position="38"/>
    </location>
</feature>
<evidence type="ECO:0000313" key="3">
    <source>
        <dbReference type="Proteomes" id="UP001548590"/>
    </source>
</evidence>
<keyword evidence="1" id="KW-0472">Membrane</keyword>
<dbReference type="InterPro" id="IPR008620">
    <property type="entry name" value="FixH"/>
</dbReference>
<gene>
    <name evidence="2" type="ORF">ABVT11_00470</name>
</gene>
<keyword evidence="1" id="KW-1133">Transmembrane helix</keyword>
<name>A0ABV2CK54_9RHOO</name>
<protein>
    <submittedName>
        <fullName evidence="2">FixH family protein</fullName>
    </submittedName>
</protein>
<reference evidence="2 3" key="1">
    <citation type="submission" date="2024-07" db="EMBL/GenBank/DDBJ databases">
        <title>Uliginosibacterium paludis KCTC:42655.</title>
        <authorList>
            <person name="Kim M.K."/>
        </authorList>
    </citation>
    <scope>NUCLEOTIDE SEQUENCE [LARGE SCALE GENOMIC DNA]</scope>
    <source>
        <strain evidence="2 3">KCTC 42655</strain>
    </source>
</reference>
<dbReference type="EMBL" id="JBEWLZ010000001">
    <property type="protein sequence ID" value="MET1488280.1"/>
    <property type="molecule type" value="Genomic_DNA"/>
</dbReference>
<dbReference type="RefSeq" id="WP_345926252.1">
    <property type="nucleotide sequence ID" value="NZ_JBDIVF010000003.1"/>
</dbReference>
<evidence type="ECO:0000256" key="1">
    <source>
        <dbReference type="SAM" id="Phobius"/>
    </source>
</evidence>
<sequence length="165" mass="18272">MTRLMAAGAPWYRQGWPWFLMSLPAAAVIAGLATWYVAWKSNDGLVAEDYYKQGLEINRSLESQQMAKQLGVSGLLSYENGVIRLRVSAAREISFPDVLELNILSPVRAGNDRNLKLTRNGDHYEARMPPLPDGHWNLALADGAGTWRILGAELFPLKGEAALHP</sequence>
<proteinExistence type="predicted"/>
<dbReference type="Proteomes" id="UP001548590">
    <property type="component" value="Unassembled WGS sequence"/>
</dbReference>
<keyword evidence="3" id="KW-1185">Reference proteome</keyword>
<dbReference type="Pfam" id="PF05751">
    <property type="entry name" value="FixH"/>
    <property type="match status" value="1"/>
</dbReference>
<keyword evidence="1" id="KW-0812">Transmembrane</keyword>
<organism evidence="2 3">
    <name type="scientific">Uliginosibacterium paludis</name>
    <dbReference type="NCBI Taxonomy" id="1615952"/>
    <lineage>
        <taxon>Bacteria</taxon>
        <taxon>Pseudomonadati</taxon>
        <taxon>Pseudomonadota</taxon>
        <taxon>Betaproteobacteria</taxon>
        <taxon>Rhodocyclales</taxon>
        <taxon>Zoogloeaceae</taxon>
        <taxon>Uliginosibacterium</taxon>
    </lineage>
</organism>